<dbReference type="EMBL" id="CP022760">
    <property type="protein sequence ID" value="AXV83806.1"/>
    <property type="molecule type" value="Genomic_DNA"/>
</dbReference>
<organism evidence="2 3">
    <name type="scientific">Ralstonia solanacearum</name>
    <name type="common">Pseudomonas solanacearum</name>
    <dbReference type="NCBI Taxonomy" id="305"/>
    <lineage>
        <taxon>Bacteria</taxon>
        <taxon>Pseudomonadati</taxon>
        <taxon>Pseudomonadota</taxon>
        <taxon>Betaproteobacteria</taxon>
        <taxon>Burkholderiales</taxon>
        <taxon>Burkholderiaceae</taxon>
        <taxon>Ralstonia</taxon>
        <taxon>Ralstonia solanacearum species complex</taxon>
    </lineage>
</organism>
<evidence type="ECO:0000313" key="2">
    <source>
        <dbReference type="EMBL" id="AXV83806.1"/>
    </source>
</evidence>
<dbReference type="Pfam" id="PF08670">
    <property type="entry name" value="MEKHLA"/>
    <property type="match status" value="1"/>
</dbReference>
<protein>
    <submittedName>
        <fullName evidence="2">MEKHLA domain-containing protein</fullName>
    </submittedName>
</protein>
<dbReference type="Proteomes" id="UP000261758">
    <property type="component" value="Plasmid unnamed"/>
</dbReference>
<keyword evidence="2" id="KW-0614">Plasmid</keyword>
<geneLocation type="plasmid" evidence="2 3">
    <name>unnamed</name>
</geneLocation>
<proteinExistence type="predicted"/>
<dbReference type="RefSeq" id="WP_118870368.1">
    <property type="nucleotide sequence ID" value="NZ_CP022760.1"/>
</dbReference>
<dbReference type="InterPro" id="IPR013978">
    <property type="entry name" value="MEKHLA"/>
</dbReference>
<evidence type="ECO:0000313" key="3">
    <source>
        <dbReference type="Proteomes" id="UP000261758"/>
    </source>
</evidence>
<sequence>MPTSLATDSAFFNLLSDSHLRLTGAPLLDQTMRDADAARWLYEDAPFCVVAHDTDADPQFIYANKAAQRCFEYSWAEMTALRSRLSAEHPNRQEREQLLDAVRTQGFASGYRGLRIAKSGRRFWIENVTVWNLVDHDGIYRGQAATYRQWKDV</sequence>
<dbReference type="Gene3D" id="3.30.450.20">
    <property type="entry name" value="PAS domain"/>
    <property type="match status" value="1"/>
</dbReference>
<gene>
    <name evidence="2" type="ORF">CJO77_19765</name>
</gene>
<dbReference type="AlphaFoldDB" id="A0AAD0SAK6"/>
<evidence type="ECO:0000259" key="1">
    <source>
        <dbReference type="Pfam" id="PF08670"/>
    </source>
</evidence>
<dbReference type="SUPFAM" id="SSF55785">
    <property type="entry name" value="PYP-like sensor domain (PAS domain)"/>
    <property type="match status" value="1"/>
</dbReference>
<feature type="domain" description="MEKHLA" evidence="1">
    <location>
        <begin position="11"/>
        <end position="151"/>
    </location>
</feature>
<accession>A0AAD0SAK6</accession>
<reference evidence="2 3" key="1">
    <citation type="submission" date="2017-08" db="EMBL/GenBank/DDBJ databases">
        <title>Genome sequences of Ralstonia solanacearum Species Complex (RSSC) isolated from Potato bacterial wilts in Korea.</title>
        <authorList>
            <person name="Cho H."/>
            <person name="Song E.-S."/>
            <person name="Lee Y.K."/>
            <person name="Lee S."/>
            <person name="Lee S.-W."/>
            <person name="Jo A."/>
            <person name="Kim J.-G."/>
            <person name="Hwang I."/>
        </authorList>
    </citation>
    <scope>NUCLEOTIDE SEQUENCE [LARGE SCALE GENOMIC DNA]</scope>
    <source>
        <strain evidence="2 3">T98</strain>
        <plasmid evidence="2 3">unnamed</plasmid>
    </source>
</reference>
<dbReference type="InterPro" id="IPR035965">
    <property type="entry name" value="PAS-like_dom_sf"/>
</dbReference>
<name>A0AAD0SAK6_RALSL</name>